<evidence type="ECO:0000313" key="1">
    <source>
        <dbReference type="EMBL" id="TMX03746.1"/>
    </source>
</evidence>
<dbReference type="EMBL" id="RXGB01000375">
    <property type="protein sequence ID" value="TMX03746.1"/>
    <property type="molecule type" value="Genomic_DNA"/>
</dbReference>
<organism evidence="1">
    <name type="scientific">Solanum chilense</name>
    <name type="common">Tomato</name>
    <name type="synonym">Lycopersicon chilense</name>
    <dbReference type="NCBI Taxonomy" id="4083"/>
    <lineage>
        <taxon>Eukaryota</taxon>
        <taxon>Viridiplantae</taxon>
        <taxon>Streptophyta</taxon>
        <taxon>Embryophyta</taxon>
        <taxon>Tracheophyta</taxon>
        <taxon>Spermatophyta</taxon>
        <taxon>Magnoliopsida</taxon>
        <taxon>eudicotyledons</taxon>
        <taxon>Gunneridae</taxon>
        <taxon>Pentapetalae</taxon>
        <taxon>asterids</taxon>
        <taxon>lamiids</taxon>
        <taxon>Solanales</taxon>
        <taxon>Solanaceae</taxon>
        <taxon>Solanoideae</taxon>
        <taxon>Solaneae</taxon>
        <taxon>Solanum</taxon>
        <taxon>Solanum subgen. Lycopersicon</taxon>
    </lineage>
</organism>
<sequence length="147" mass="17625">MFREWKIAKRMDKYTIAPDRFNVGYDKGYKEWLKKDIKNVSSQTQHRFRSVTNKEANAVAKVQEVKKEAQEVYTKFVENQGTLEKATQEVERLRCGYDDFDTWVKEKIEMMRYESLDDKRRMCEGFLLMLRHIFQQYRTQGDGDEAG</sequence>
<name>A0A6N2CAY8_SOLCI</name>
<comment type="caution">
    <text evidence="1">The sequence shown here is derived from an EMBL/GenBank/DDBJ whole genome shotgun (WGS) entry which is preliminary data.</text>
</comment>
<protein>
    <submittedName>
        <fullName evidence="1">Uncharacterized protein</fullName>
    </submittedName>
</protein>
<reference evidence="1" key="1">
    <citation type="submission" date="2019-05" db="EMBL/GenBank/DDBJ databases">
        <title>The de novo reference genome and transcriptome assemblies of the wild tomato species Solanum chilense.</title>
        <authorList>
            <person name="Stam R."/>
            <person name="Nosenko T."/>
            <person name="Hoerger A.C."/>
            <person name="Stephan W."/>
            <person name="Seidel M.A."/>
            <person name="Kuhn J.M.M."/>
            <person name="Haberer G."/>
            <person name="Tellier A."/>
        </authorList>
    </citation>
    <scope>NUCLEOTIDE SEQUENCE</scope>
    <source>
        <tissue evidence="1">Mature leaves</tissue>
    </source>
</reference>
<feature type="non-terminal residue" evidence="1">
    <location>
        <position position="147"/>
    </location>
</feature>
<dbReference type="AlphaFoldDB" id="A0A6N2CAY8"/>
<proteinExistence type="predicted"/>
<gene>
    <name evidence="1" type="ORF">EJD97_014463</name>
</gene>
<accession>A0A6N2CAY8</accession>